<dbReference type="RefSeq" id="WP_102843457.1">
    <property type="nucleotide sequence ID" value="NZ_PDZR01000008.1"/>
</dbReference>
<dbReference type="GO" id="GO:0005886">
    <property type="term" value="C:plasma membrane"/>
    <property type="evidence" value="ECO:0007669"/>
    <property type="project" value="UniProtKB-SubCell"/>
</dbReference>
<dbReference type="OrthoDB" id="9801163at2"/>
<gene>
    <name evidence="8" type="ORF">CR492_09235</name>
</gene>
<dbReference type="CDD" id="cd06261">
    <property type="entry name" value="TM_PBP2"/>
    <property type="match status" value="1"/>
</dbReference>
<dbReference type="EMBL" id="PDZR01000008">
    <property type="protein sequence ID" value="PNG26292.1"/>
    <property type="molecule type" value="Genomic_DNA"/>
</dbReference>
<comment type="subcellular location">
    <subcellularLocation>
        <location evidence="1 6">Cell membrane</location>
        <topology evidence="1 6">Multi-pass membrane protein</topology>
    </subcellularLocation>
</comment>
<keyword evidence="5 6" id="KW-0472">Membrane</keyword>
<evidence type="ECO:0000313" key="8">
    <source>
        <dbReference type="EMBL" id="PNG26292.1"/>
    </source>
</evidence>
<organism evidence="8 9">
    <name type="scientific">Methylocella silvestris</name>
    <dbReference type="NCBI Taxonomy" id="199596"/>
    <lineage>
        <taxon>Bacteria</taxon>
        <taxon>Pseudomonadati</taxon>
        <taxon>Pseudomonadota</taxon>
        <taxon>Alphaproteobacteria</taxon>
        <taxon>Hyphomicrobiales</taxon>
        <taxon>Beijerinckiaceae</taxon>
        <taxon>Methylocella</taxon>
    </lineage>
</organism>
<evidence type="ECO:0000256" key="1">
    <source>
        <dbReference type="ARBA" id="ARBA00004651"/>
    </source>
</evidence>
<feature type="domain" description="ABC transmembrane type-1" evidence="7">
    <location>
        <begin position="57"/>
        <end position="238"/>
    </location>
</feature>
<dbReference type="AlphaFoldDB" id="A0A2J7THQ9"/>
<dbReference type="Gene3D" id="1.10.3720.10">
    <property type="entry name" value="MetI-like"/>
    <property type="match status" value="1"/>
</dbReference>
<name>A0A2J7THQ9_METSI</name>
<evidence type="ECO:0000256" key="2">
    <source>
        <dbReference type="ARBA" id="ARBA00022448"/>
    </source>
</evidence>
<dbReference type="PANTHER" id="PTHR30177">
    <property type="entry name" value="GLYCINE BETAINE/L-PROLINE TRANSPORT SYSTEM PERMEASE PROTEIN PROW"/>
    <property type="match status" value="1"/>
</dbReference>
<evidence type="ECO:0000259" key="7">
    <source>
        <dbReference type="PROSITE" id="PS50928"/>
    </source>
</evidence>
<feature type="transmembrane region" description="Helical" evidence="6">
    <location>
        <begin position="157"/>
        <end position="179"/>
    </location>
</feature>
<dbReference type="PROSITE" id="PS50928">
    <property type="entry name" value="ABC_TM1"/>
    <property type="match status" value="1"/>
</dbReference>
<feature type="transmembrane region" description="Helical" evidence="6">
    <location>
        <begin position="53"/>
        <end position="81"/>
    </location>
</feature>
<evidence type="ECO:0000256" key="6">
    <source>
        <dbReference type="RuleBase" id="RU363032"/>
    </source>
</evidence>
<dbReference type="Pfam" id="PF00528">
    <property type="entry name" value="BPD_transp_1"/>
    <property type="match status" value="1"/>
</dbReference>
<keyword evidence="4 6" id="KW-1133">Transmembrane helix</keyword>
<feature type="transmembrane region" description="Helical" evidence="6">
    <location>
        <begin position="217"/>
        <end position="234"/>
    </location>
</feature>
<dbReference type="SUPFAM" id="SSF161098">
    <property type="entry name" value="MetI-like"/>
    <property type="match status" value="1"/>
</dbReference>
<keyword evidence="2 6" id="KW-0813">Transport</keyword>
<evidence type="ECO:0000256" key="3">
    <source>
        <dbReference type="ARBA" id="ARBA00022692"/>
    </source>
</evidence>
<proteinExistence type="inferred from homology"/>
<dbReference type="InterPro" id="IPR051204">
    <property type="entry name" value="ABC_transp_perm/SBD"/>
</dbReference>
<protein>
    <submittedName>
        <fullName evidence="8">Osmoprotectant uptake system permease</fullName>
    </submittedName>
</protein>
<sequence length="248" mass="25336">MNAERLTRCALRQPALWLAALLAFLLAAAPFSTPLFALLFPEDPRPLYTRASFFALTLAHCELVAVSSLIAAIIGVGLAIFVTRDSGRDFRPLVSAVAAVGQTFPPVAVLALSVPLLGYGAAPALAALSLYAILPILEGAFTGLANVPSGVRDAAQGVGFAPGIMLLEIELPLALPFILAGLRSAVIINIGTAAIGSSVGALSLGSPILEGLSASNPAYVLQGGFLVALLAVTADRGFAALEAAVRPR</sequence>
<dbReference type="GO" id="GO:0055085">
    <property type="term" value="P:transmembrane transport"/>
    <property type="evidence" value="ECO:0007669"/>
    <property type="project" value="InterPro"/>
</dbReference>
<feature type="transmembrane region" description="Helical" evidence="6">
    <location>
        <begin position="185"/>
        <end position="205"/>
    </location>
</feature>
<evidence type="ECO:0000313" key="9">
    <source>
        <dbReference type="Proteomes" id="UP000236286"/>
    </source>
</evidence>
<dbReference type="InterPro" id="IPR000515">
    <property type="entry name" value="MetI-like"/>
</dbReference>
<dbReference type="Proteomes" id="UP000236286">
    <property type="component" value="Unassembled WGS sequence"/>
</dbReference>
<evidence type="ECO:0000256" key="4">
    <source>
        <dbReference type="ARBA" id="ARBA00022989"/>
    </source>
</evidence>
<evidence type="ECO:0000256" key="5">
    <source>
        <dbReference type="ARBA" id="ARBA00023136"/>
    </source>
</evidence>
<accession>A0A2J7THQ9</accession>
<feature type="transmembrane region" description="Helical" evidence="6">
    <location>
        <begin position="93"/>
        <end position="118"/>
    </location>
</feature>
<comment type="similarity">
    <text evidence="6">Belongs to the binding-protein-dependent transport system permease family.</text>
</comment>
<dbReference type="PANTHER" id="PTHR30177:SF32">
    <property type="entry name" value="GLYCINE BETAINE UPTAKE SYSTEM PERMEASE PROTEIN YEHW"/>
    <property type="match status" value="1"/>
</dbReference>
<keyword evidence="3 6" id="KW-0812">Transmembrane</keyword>
<comment type="caution">
    <text evidence="8">The sequence shown here is derived from an EMBL/GenBank/DDBJ whole genome shotgun (WGS) entry which is preliminary data.</text>
</comment>
<reference evidence="8 9" key="1">
    <citation type="submission" date="2017-10" db="EMBL/GenBank/DDBJ databases">
        <title>Genome announcement of Methylocella silvestris TVC from permafrost.</title>
        <authorList>
            <person name="Wang J."/>
            <person name="Geng K."/>
            <person name="Ul-Haque F."/>
            <person name="Crombie A.T."/>
            <person name="Street L.E."/>
            <person name="Wookey P.A."/>
            <person name="Murrell J.C."/>
            <person name="Pratscher J."/>
        </authorList>
    </citation>
    <scope>NUCLEOTIDE SEQUENCE [LARGE SCALE GENOMIC DNA]</scope>
    <source>
        <strain evidence="8 9">TVC</strain>
    </source>
</reference>
<feature type="transmembrane region" description="Helical" evidence="6">
    <location>
        <begin position="124"/>
        <end position="145"/>
    </location>
</feature>
<dbReference type="InterPro" id="IPR035906">
    <property type="entry name" value="MetI-like_sf"/>
</dbReference>